<evidence type="ECO:0000256" key="1">
    <source>
        <dbReference type="SAM" id="SignalP"/>
    </source>
</evidence>
<proteinExistence type="predicted"/>
<dbReference type="STRING" id="436010.A0A166AAM1"/>
<name>A0A166AAM1_9AGAM</name>
<accession>A0A166AAM1</accession>
<feature type="signal peptide" evidence="1">
    <location>
        <begin position="1"/>
        <end position="20"/>
    </location>
</feature>
<feature type="chain" id="PRO_5007870508" description="Glycopeptide" evidence="1">
    <location>
        <begin position="21"/>
        <end position="153"/>
    </location>
</feature>
<gene>
    <name evidence="2" type="ORF">FIBSPDRAFT_962283</name>
</gene>
<evidence type="ECO:0000313" key="2">
    <source>
        <dbReference type="EMBL" id="KZP11413.1"/>
    </source>
</evidence>
<evidence type="ECO:0000313" key="3">
    <source>
        <dbReference type="Proteomes" id="UP000076532"/>
    </source>
</evidence>
<sequence>MFSPAVAIATFAALVGIVSAQHSVSITNNCGTGTPYMNGPSTGLIAIPNGYSTAGDMTGWIIFLQTGACGAQGEGCLIVEGTLNGGYSDVDISRIPPNTFNVATSFSYTDGDGGKSCATADCACDSDAYCTSGQSGAIASSPDPAASIEITFC</sequence>
<dbReference type="EMBL" id="KV417663">
    <property type="protein sequence ID" value="KZP11413.1"/>
    <property type="molecule type" value="Genomic_DNA"/>
</dbReference>
<keyword evidence="3" id="KW-1185">Reference proteome</keyword>
<keyword evidence="1" id="KW-0732">Signal</keyword>
<reference evidence="2 3" key="1">
    <citation type="journal article" date="2016" name="Mol. Biol. Evol.">
        <title>Comparative Genomics of Early-Diverging Mushroom-Forming Fungi Provides Insights into the Origins of Lignocellulose Decay Capabilities.</title>
        <authorList>
            <person name="Nagy L.G."/>
            <person name="Riley R."/>
            <person name="Tritt A."/>
            <person name="Adam C."/>
            <person name="Daum C."/>
            <person name="Floudas D."/>
            <person name="Sun H."/>
            <person name="Yadav J.S."/>
            <person name="Pangilinan J."/>
            <person name="Larsson K.H."/>
            <person name="Matsuura K."/>
            <person name="Barry K."/>
            <person name="Labutti K."/>
            <person name="Kuo R."/>
            <person name="Ohm R.A."/>
            <person name="Bhattacharya S.S."/>
            <person name="Shirouzu T."/>
            <person name="Yoshinaga Y."/>
            <person name="Martin F.M."/>
            <person name="Grigoriev I.V."/>
            <person name="Hibbett D.S."/>
        </authorList>
    </citation>
    <scope>NUCLEOTIDE SEQUENCE [LARGE SCALE GENOMIC DNA]</scope>
    <source>
        <strain evidence="2 3">CBS 109695</strain>
    </source>
</reference>
<dbReference type="Proteomes" id="UP000076532">
    <property type="component" value="Unassembled WGS sequence"/>
</dbReference>
<organism evidence="2 3">
    <name type="scientific">Athelia psychrophila</name>
    <dbReference type="NCBI Taxonomy" id="1759441"/>
    <lineage>
        <taxon>Eukaryota</taxon>
        <taxon>Fungi</taxon>
        <taxon>Dikarya</taxon>
        <taxon>Basidiomycota</taxon>
        <taxon>Agaricomycotina</taxon>
        <taxon>Agaricomycetes</taxon>
        <taxon>Agaricomycetidae</taxon>
        <taxon>Atheliales</taxon>
        <taxon>Atheliaceae</taxon>
        <taxon>Athelia</taxon>
    </lineage>
</organism>
<evidence type="ECO:0008006" key="4">
    <source>
        <dbReference type="Google" id="ProtNLM"/>
    </source>
</evidence>
<dbReference type="AlphaFoldDB" id="A0A166AAM1"/>
<protein>
    <recommendedName>
        <fullName evidence="4">Glycopeptide</fullName>
    </recommendedName>
</protein>
<dbReference type="OrthoDB" id="3342934at2759"/>